<evidence type="ECO:0000256" key="4">
    <source>
        <dbReference type="ARBA" id="ARBA00022801"/>
    </source>
</evidence>
<dbReference type="GO" id="GO:0004527">
    <property type="term" value="F:exonuclease activity"/>
    <property type="evidence" value="ECO:0007669"/>
    <property type="project" value="UniProtKB-KW"/>
</dbReference>
<dbReference type="Gene3D" id="3.30.420.10">
    <property type="entry name" value="Ribonuclease H-like superfamily/Ribonuclease H"/>
    <property type="match status" value="1"/>
</dbReference>
<dbReference type="Pfam" id="PF00929">
    <property type="entry name" value="RNase_T"/>
    <property type="match status" value="1"/>
</dbReference>
<name>A0ABD3PSX6_9STRA</name>
<evidence type="ECO:0000256" key="3">
    <source>
        <dbReference type="ARBA" id="ARBA00022722"/>
    </source>
</evidence>
<dbReference type="EMBL" id="JABMIG020000118">
    <property type="protein sequence ID" value="KAL3791097.1"/>
    <property type="molecule type" value="Genomic_DNA"/>
</dbReference>
<keyword evidence="3" id="KW-0540">Nuclease</keyword>
<evidence type="ECO:0000256" key="6">
    <source>
        <dbReference type="ARBA" id="ARBA00023242"/>
    </source>
</evidence>
<keyword evidence="5" id="KW-0269">Exonuclease</keyword>
<sequence length="787" mass="87594">MCDHSVLATLRPPGSKTSRRVYHKQWIIKMRSGNDSVDVSTSAHPPSNSFVTRMTTTSTIAATAEKSHEWQAPSESSPMPPQKKKHKKRKSSDARLRKLWRRATTSPQGITSRAEWSELSDLHSDWKKRNGATGSQNNNEKYPDALPGPSITIRGDSTRDFRSIDEWQHSKASDHRDILVNLLFGGGAVDASNNDDCDGAPSNKKRKKQKAAHAENSEHANLFRHAVDVPSLPSWASMGNLASIGGMAVIEIDIDDTLGAGDDNQTKCPLMPSELLRRTNSIWETLNNKQDTDTHGGSNNQVRRIIGAACKVKMFQGDFPRCISDELMFFPPPSTSKLGAKRSVEGHSDLFQAVNALKLDSKQMQAEGFPRLTGRSEHAIDNNPDLYSKTLGAKEMIGTIYRAFWNRFIPSEKSEDKSTMPNEDANALELVEALSIKDTVCFNEERNISNEDEFSKFEFFVQTFSHDIERPPKIFAMDCEMVQTSAGPELARVSVVLLVPGENGHYTIDNCEEKMALVFDELVKPRRAVLDYLTDFSGITPTMLEGVNTRLEDVQAGLLSIIEGNDIIVGHSLENDLKALRLLHHNVVDTSVVFRGVNGRKYGLRHLSNVLLKKQIQNSVAGHCSYEDAEAALLLALRRAKLGPAFQLKENSRGKNIMRVFQSVKHEADEHVETFAERNKGPCVCIGSNCWISKYAKSDGSHHVLGCESLMNSMAMAIPSWLSSSTNGRRSGFLWANLSCDVAHGSSNRENEVKRLEEIMVGHLLYSVEYLIVHAHIVIANYLPHEH</sequence>
<dbReference type="CDD" id="cd06145">
    <property type="entry name" value="REX1_like"/>
    <property type="match status" value="1"/>
</dbReference>
<comment type="caution">
    <text evidence="9">The sequence shown here is derived from an EMBL/GenBank/DDBJ whole genome shotgun (WGS) entry which is preliminary data.</text>
</comment>
<dbReference type="InterPro" id="IPR013520">
    <property type="entry name" value="Ribonucl_H"/>
</dbReference>
<dbReference type="PANTHER" id="PTHR12801:SF115">
    <property type="entry name" value="FI18136P1-RELATED"/>
    <property type="match status" value="1"/>
</dbReference>
<dbReference type="SUPFAM" id="SSF53098">
    <property type="entry name" value="Ribonuclease H-like"/>
    <property type="match status" value="1"/>
</dbReference>
<dbReference type="InterPro" id="IPR047021">
    <property type="entry name" value="REXO1/3/4-like"/>
</dbReference>
<dbReference type="Proteomes" id="UP001516023">
    <property type="component" value="Unassembled WGS sequence"/>
</dbReference>
<dbReference type="InterPro" id="IPR036397">
    <property type="entry name" value="RNaseH_sf"/>
</dbReference>
<keyword evidence="4" id="KW-0378">Hydrolase</keyword>
<reference evidence="9 10" key="1">
    <citation type="journal article" date="2020" name="G3 (Bethesda)">
        <title>Improved Reference Genome for Cyclotella cryptica CCMP332, a Model for Cell Wall Morphogenesis, Salinity Adaptation, and Lipid Production in Diatoms (Bacillariophyta).</title>
        <authorList>
            <person name="Roberts W.R."/>
            <person name="Downey K.M."/>
            <person name="Ruck E.C."/>
            <person name="Traller J.C."/>
            <person name="Alverson A.J."/>
        </authorList>
    </citation>
    <scope>NUCLEOTIDE SEQUENCE [LARGE SCALE GENOMIC DNA]</scope>
    <source>
        <strain evidence="9 10">CCMP332</strain>
    </source>
</reference>
<accession>A0ABD3PSX6</accession>
<comment type="subcellular location">
    <subcellularLocation>
        <location evidence="1">Nucleus</location>
    </subcellularLocation>
</comment>
<dbReference type="SMART" id="SM00479">
    <property type="entry name" value="EXOIII"/>
    <property type="match status" value="1"/>
</dbReference>
<evidence type="ECO:0000256" key="2">
    <source>
        <dbReference type="ARBA" id="ARBA00006357"/>
    </source>
</evidence>
<evidence type="ECO:0000256" key="7">
    <source>
        <dbReference type="SAM" id="MobiDB-lite"/>
    </source>
</evidence>
<evidence type="ECO:0000256" key="1">
    <source>
        <dbReference type="ARBA" id="ARBA00004123"/>
    </source>
</evidence>
<evidence type="ECO:0000259" key="8">
    <source>
        <dbReference type="SMART" id="SM00479"/>
    </source>
</evidence>
<dbReference type="PANTHER" id="PTHR12801">
    <property type="entry name" value="RNA EXONUCLEASE REXO1 / RECO3 FAMILY MEMBER-RELATED"/>
    <property type="match status" value="1"/>
</dbReference>
<protein>
    <recommendedName>
        <fullName evidence="8">Exonuclease domain-containing protein</fullName>
    </recommendedName>
</protein>
<evidence type="ECO:0000313" key="9">
    <source>
        <dbReference type="EMBL" id="KAL3791097.1"/>
    </source>
</evidence>
<comment type="similarity">
    <text evidence="2">Belongs to the REXO1/REXO3 family.</text>
</comment>
<organism evidence="9 10">
    <name type="scientific">Cyclotella cryptica</name>
    <dbReference type="NCBI Taxonomy" id="29204"/>
    <lineage>
        <taxon>Eukaryota</taxon>
        <taxon>Sar</taxon>
        <taxon>Stramenopiles</taxon>
        <taxon>Ochrophyta</taxon>
        <taxon>Bacillariophyta</taxon>
        <taxon>Coscinodiscophyceae</taxon>
        <taxon>Thalassiosirophycidae</taxon>
        <taxon>Stephanodiscales</taxon>
        <taxon>Stephanodiscaceae</taxon>
        <taxon>Cyclotella</taxon>
    </lineage>
</organism>
<feature type="region of interest" description="Disordered" evidence="7">
    <location>
        <begin position="64"/>
        <end position="157"/>
    </location>
</feature>
<keyword evidence="10" id="KW-1185">Reference proteome</keyword>
<dbReference type="InterPro" id="IPR012337">
    <property type="entry name" value="RNaseH-like_sf"/>
</dbReference>
<evidence type="ECO:0000313" key="10">
    <source>
        <dbReference type="Proteomes" id="UP001516023"/>
    </source>
</evidence>
<dbReference type="AlphaFoldDB" id="A0ABD3PSX6"/>
<feature type="domain" description="Exonuclease" evidence="8">
    <location>
        <begin position="473"/>
        <end position="645"/>
    </location>
</feature>
<gene>
    <name evidence="9" type="ORF">HJC23_012082</name>
</gene>
<proteinExistence type="inferred from homology"/>
<feature type="region of interest" description="Disordered" evidence="7">
    <location>
        <begin position="190"/>
        <end position="219"/>
    </location>
</feature>
<dbReference type="InterPro" id="IPR034922">
    <property type="entry name" value="REX1-like_exo"/>
</dbReference>
<keyword evidence="6" id="KW-0539">Nucleus</keyword>
<evidence type="ECO:0000256" key="5">
    <source>
        <dbReference type="ARBA" id="ARBA00022839"/>
    </source>
</evidence>
<dbReference type="GO" id="GO:0005634">
    <property type="term" value="C:nucleus"/>
    <property type="evidence" value="ECO:0007669"/>
    <property type="project" value="UniProtKB-SubCell"/>
</dbReference>